<name>A0ABR6Z9W0_9BURK</name>
<evidence type="ECO:0000259" key="1">
    <source>
        <dbReference type="PROSITE" id="PS51186"/>
    </source>
</evidence>
<protein>
    <submittedName>
        <fullName evidence="2">GNAT family N-acetyltransferase</fullName>
    </submittedName>
</protein>
<dbReference type="PANTHER" id="PTHR43792">
    <property type="entry name" value="GNAT FAMILY, PUTATIVE (AFU_ORTHOLOGUE AFUA_3G00765)-RELATED-RELATED"/>
    <property type="match status" value="1"/>
</dbReference>
<sequence>MQIQTKNLVLRDFSIQDLPLYTALRSHPDFQVYYDDDDVTPEKSAFLLQLFMQQSQENPRQKFQLAICGKDGVLMGSCGIRLEAAGQASMGFELGVPWQHAGRAREAAQAMLDFAFCKLQVDRVYAETLAENQGATRVCQSLGMRRAGIDMASRFFKGRKWEAVLFEIHAQDFMLLAKDGQALAG</sequence>
<dbReference type="InterPro" id="IPR051531">
    <property type="entry name" value="N-acetyltransferase"/>
</dbReference>
<feature type="domain" description="N-acetyltransferase" evidence="1">
    <location>
        <begin position="8"/>
        <end position="171"/>
    </location>
</feature>
<dbReference type="EMBL" id="JACOFX010000006">
    <property type="protein sequence ID" value="MBC3908547.1"/>
    <property type="molecule type" value="Genomic_DNA"/>
</dbReference>
<dbReference type="SUPFAM" id="SSF55729">
    <property type="entry name" value="Acyl-CoA N-acyltransferases (Nat)"/>
    <property type="match status" value="1"/>
</dbReference>
<dbReference type="PROSITE" id="PS51186">
    <property type="entry name" value="GNAT"/>
    <property type="match status" value="1"/>
</dbReference>
<comment type="caution">
    <text evidence="2">The sequence shown here is derived from an EMBL/GenBank/DDBJ whole genome shotgun (WGS) entry which is preliminary data.</text>
</comment>
<evidence type="ECO:0000313" key="2">
    <source>
        <dbReference type="EMBL" id="MBC3908547.1"/>
    </source>
</evidence>
<organism evidence="2 3">
    <name type="scientific">Undibacterium umbellatum</name>
    <dbReference type="NCBI Taxonomy" id="2762300"/>
    <lineage>
        <taxon>Bacteria</taxon>
        <taxon>Pseudomonadati</taxon>
        <taxon>Pseudomonadota</taxon>
        <taxon>Betaproteobacteria</taxon>
        <taxon>Burkholderiales</taxon>
        <taxon>Oxalobacteraceae</taxon>
        <taxon>Undibacterium</taxon>
    </lineage>
</organism>
<dbReference type="Proteomes" id="UP000646911">
    <property type="component" value="Unassembled WGS sequence"/>
</dbReference>
<dbReference type="InterPro" id="IPR016181">
    <property type="entry name" value="Acyl_CoA_acyltransferase"/>
</dbReference>
<gene>
    <name evidence="2" type="ORF">H8L47_13360</name>
</gene>
<dbReference type="Pfam" id="PF13302">
    <property type="entry name" value="Acetyltransf_3"/>
    <property type="match status" value="1"/>
</dbReference>
<dbReference type="InterPro" id="IPR000182">
    <property type="entry name" value="GNAT_dom"/>
</dbReference>
<dbReference type="RefSeq" id="WP_186954105.1">
    <property type="nucleotide sequence ID" value="NZ_JACOFX010000006.1"/>
</dbReference>
<dbReference type="Gene3D" id="3.40.630.30">
    <property type="match status" value="1"/>
</dbReference>
<reference evidence="2 3" key="1">
    <citation type="submission" date="2020-08" db="EMBL/GenBank/DDBJ databases">
        <title>Novel species isolated from subtropical streams in China.</title>
        <authorList>
            <person name="Lu H."/>
        </authorList>
    </citation>
    <scope>NUCLEOTIDE SEQUENCE [LARGE SCALE GENOMIC DNA]</scope>
    <source>
        <strain evidence="2 3">NL8W</strain>
    </source>
</reference>
<evidence type="ECO:0000313" key="3">
    <source>
        <dbReference type="Proteomes" id="UP000646911"/>
    </source>
</evidence>
<keyword evidence="3" id="KW-1185">Reference proteome</keyword>
<accession>A0ABR6Z9W0</accession>
<proteinExistence type="predicted"/>